<evidence type="ECO:0000256" key="2">
    <source>
        <dbReference type="ARBA" id="ARBA00008312"/>
    </source>
</evidence>
<dbReference type="PRINTS" id="PR00371">
    <property type="entry name" value="FPNCR"/>
</dbReference>
<dbReference type="InterPro" id="IPR033892">
    <property type="entry name" value="FNR_bac"/>
</dbReference>
<dbReference type="PRINTS" id="PR00410">
    <property type="entry name" value="PHEHYDRXLASE"/>
</dbReference>
<keyword evidence="6" id="KW-0274">FAD</keyword>
<dbReference type="Gene3D" id="2.40.30.10">
    <property type="entry name" value="Translation factors"/>
    <property type="match status" value="1"/>
</dbReference>
<dbReference type="EMBL" id="FTMN01000007">
    <property type="protein sequence ID" value="SIQ67518.1"/>
    <property type="molecule type" value="Genomic_DNA"/>
</dbReference>
<keyword evidence="7" id="KW-0521">NADP</keyword>
<evidence type="ECO:0000256" key="7">
    <source>
        <dbReference type="ARBA" id="ARBA00022857"/>
    </source>
</evidence>
<dbReference type="Pfam" id="PF00970">
    <property type="entry name" value="FAD_binding_6"/>
    <property type="match status" value="1"/>
</dbReference>
<dbReference type="Gene3D" id="3.40.50.80">
    <property type="entry name" value="Nucleotide-binding domain of ferredoxin-NADP reductase (FNR) module"/>
    <property type="match status" value="1"/>
</dbReference>
<dbReference type="InterPro" id="IPR001433">
    <property type="entry name" value="OxRdtase_FAD/NAD-bd"/>
</dbReference>
<dbReference type="GO" id="GO:0000166">
    <property type="term" value="F:nucleotide binding"/>
    <property type="evidence" value="ECO:0007669"/>
    <property type="project" value="UniProtKB-KW"/>
</dbReference>
<dbReference type="STRING" id="49186.SAMN05421647_107142"/>
<evidence type="ECO:0000256" key="6">
    <source>
        <dbReference type="ARBA" id="ARBA00022827"/>
    </source>
</evidence>
<dbReference type="InterPro" id="IPR001709">
    <property type="entry name" value="Flavoprot_Pyr_Nucl_cyt_Rdtase"/>
</dbReference>
<evidence type="ECO:0000256" key="1">
    <source>
        <dbReference type="ARBA" id="ARBA00001974"/>
    </source>
</evidence>
<dbReference type="eggNOG" id="COG0543">
    <property type="taxonomic scope" value="Bacteria"/>
</dbReference>
<keyword evidence="5" id="KW-0547">Nucleotide-binding</keyword>
<dbReference type="PANTHER" id="PTHR47878:SF1">
    <property type="entry name" value="FLAVODOXIN_FERREDOXIN--NADP REDUCTASE"/>
    <property type="match status" value="1"/>
</dbReference>
<evidence type="ECO:0000256" key="8">
    <source>
        <dbReference type="ARBA" id="ARBA00023002"/>
    </source>
</evidence>
<comment type="similarity">
    <text evidence="2">Belongs to the ferredoxin--NADP reductase type 1 family.</text>
</comment>
<evidence type="ECO:0000313" key="12">
    <source>
        <dbReference type="Proteomes" id="UP000186895"/>
    </source>
</evidence>
<comment type="cofactor">
    <cofactor evidence="1">
        <name>FAD</name>
        <dbReference type="ChEBI" id="CHEBI:57692"/>
    </cofactor>
</comment>
<gene>
    <name evidence="11" type="ORF">SAMN05421647_107142</name>
</gene>
<dbReference type="FunFam" id="3.40.50.80:FF:000002">
    <property type="entry name" value="Ferredoxin--NADP reductase"/>
    <property type="match status" value="1"/>
</dbReference>
<evidence type="ECO:0000256" key="9">
    <source>
        <dbReference type="ARBA" id="ARBA00047776"/>
    </source>
</evidence>
<dbReference type="GO" id="GO:0004324">
    <property type="term" value="F:ferredoxin-NADP+ reductase activity"/>
    <property type="evidence" value="ECO:0007669"/>
    <property type="project" value="UniProtKB-EC"/>
</dbReference>
<evidence type="ECO:0000256" key="5">
    <source>
        <dbReference type="ARBA" id="ARBA00022741"/>
    </source>
</evidence>
<evidence type="ECO:0000259" key="10">
    <source>
        <dbReference type="PROSITE" id="PS51384"/>
    </source>
</evidence>
<dbReference type="AlphaFoldDB" id="A0A1N6UPC8"/>
<dbReference type="InterPro" id="IPR017927">
    <property type="entry name" value="FAD-bd_FR_type"/>
</dbReference>
<evidence type="ECO:0000256" key="4">
    <source>
        <dbReference type="ARBA" id="ARBA00022630"/>
    </source>
</evidence>
<keyword evidence="4" id="KW-0285">Flavoprotein</keyword>
<dbReference type="Proteomes" id="UP000186895">
    <property type="component" value="Unassembled WGS sequence"/>
</dbReference>
<dbReference type="EC" id="1.18.1.2" evidence="3"/>
<sequence length="257" mass="29077">MSNLIRETVTSVHHWNDTLFSFTTTRNQGLRFKNGHFTMIGLEVDNKPLLRAYSIASANYEDEMEFFSIKVQDGPLTSHLQNLTVGDELLVSKKPVGTLVTDSLLPGKNLYLLSTGTGLAPFMSIIKDLDVYDEYDNVILTHGVRYVSELAYQDRIENELPNNEYFGDIVREKLIYYPTVTREPFRNQGRLTDAITTGKLTRDIGLPDLNPETDRFMLCGSPAMLKDLTEILDAKGFKEARAGEAGHYVIERAFVEK</sequence>
<dbReference type="InterPro" id="IPR039261">
    <property type="entry name" value="FNR_nucleotide-bd"/>
</dbReference>
<dbReference type="PANTHER" id="PTHR47878">
    <property type="entry name" value="OXIDOREDUCTASE FAD/NAD(P)-BINDING DOMAIN PROTEIN"/>
    <property type="match status" value="1"/>
</dbReference>
<accession>A0A1N6UPC8</accession>
<comment type="catalytic activity">
    <reaction evidence="9">
        <text>2 reduced [2Fe-2S]-[ferredoxin] + NADP(+) + H(+) = 2 oxidized [2Fe-2S]-[ferredoxin] + NADPH</text>
        <dbReference type="Rhea" id="RHEA:20125"/>
        <dbReference type="Rhea" id="RHEA-COMP:10000"/>
        <dbReference type="Rhea" id="RHEA-COMP:10001"/>
        <dbReference type="ChEBI" id="CHEBI:15378"/>
        <dbReference type="ChEBI" id="CHEBI:33737"/>
        <dbReference type="ChEBI" id="CHEBI:33738"/>
        <dbReference type="ChEBI" id="CHEBI:57783"/>
        <dbReference type="ChEBI" id="CHEBI:58349"/>
        <dbReference type="EC" id="1.18.1.2"/>
    </reaction>
</comment>
<keyword evidence="8" id="KW-0560">Oxidoreductase</keyword>
<dbReference type="SUPFAM" id="SSF52343">
    <property type="entry name" value="Ferredoxin reductase-like, C-terminal NADP-linked domain"/>
    <property type="match status" value="1"/>
</dbReference>
<dbReference type="GO" id="GO:0042167">
    <property type="term" value="P:heme catabolic process"/>
    <property type="evidence" value="ECO:0007669"/>
    <property type="project" value="TreeGrafter"/>
</dbReference>
<evidence type="ECO:0000313" key="11">
    <source>
        <dbReference type="EMBL" id="SIQ67518.1"/>
    </source>
</evidence>
<reference evidence="11 12" key="1">
    <citation type="submission" date="2017-01" db="EMBL/GenBank/DDBJ databases">
        <authorList>
            <person name="Mah S.A."/>
            <person name="Swanson W.J."/>
            <person name="Moy G.W."/>
            <person name="Vacquier V.D."/>
        </authorList>
    </citation>
    <scope>NUCLEOTIDE SEQUENCE [LARGE SCALE GENOMIC DNA]</scope>
    <source>
        <strain evidence="11 12">DSM 7027</strain>
    </source>
</reference>
<organism evidence="11 12">
    <name type="scientific">Marinobacterium stanieri</name>
    <dbReference type="NCBI Taxonomy" id="49186"/>
    <lineage>
        <taxon>Bacteria</taxon>
        <taxon>Pseudomonadati</taxon>
        <taxon>Pseudomonadota</taxon>
        <taxon>Gammaproteobacteria</taxon>
        <taxon>Oceanospirillales</taxon>
        <taxon>Oceanospirillaceae</taxon>
        <taxon>Marinobacterium</taxon>
    </lineage>
</organism>
<protein>
    <recommendedName>
        <fullName evidence="3">ferredoxin--NADP(+) reductase</fullName>
        <ecNumber evidence="3">1.18.1.2</ecNumber>
    </recommendedName>
</protein>
<dbReference type="InterPro" id="IPR051930">
    <property type="entry name" value="FNR_type-1"/>
</dbReference>
<dbReference type="PROSITE" id="PS51384">
    <property type="entry name" value="FAD_FR"/>
    <property type="match status" value="1"/>
</dbReference>
<dbReference type="CDD" id="cd06195">
    <property type="entry name" value="FNR1"/>
    <property type="match status" value="1"/>
</dbReference>
<dbReference type="RefSeq" id="WP_076463976.1">
    <property type="nucleotide sequence ID" value="NZ_FTMN01000007.1"/>
</dbReference>
<dbReference type="Pfam" id="PF00175">
    <property type="entry name" value="NAD_binding_1"/>
    <property type="match status" value="1"/>
</dbReference>
<dbReference type="InterPro" id="IPR008333">
    <property type="entry name" value="Cbr1-like_FAD-bd_dom"/>
</dbReference>
<name>A0A1N6UPC8_9GAMM</name>
<evidence type="ECO:0000256" key="3">
    <source>
        <dbReference type="ARBA" id="ARBA00013223"/>
    </source>
</evidence>
<keyword evidence="12" id="KW-1185">Reference proteome</keyword>
<feature type="domain" description="FAD-binding FR-type" evidence="10">
    <location>
        <begin position="2"/>
        <end position="102"/>
    </location>
</feature>
<dbReference type="SUPFAM" id="SSF63380">
    <property type="entry name" value="Riboflavin synthase domain-like"/>
    <property type="match status" value="1"/>
</dbReference>
<dbReference type="GO" id="GO:0034599">
    <property type="term" value="P:cellular response to oxidative stress"/>
    <property type="evidence" value="ECO:0007669"/>
    <property type="project" value="TreeGrafter"/>
</dbReference>
<dbReference type="InterPro" id="IPR017938">
    <property type="entry name" value="Riboflavin_synthase-like_b-brl"/>
</dbReference>
<proteinExistence type="inferred from homology"/>